<evidence type="ECO:0000259" key="2">
    <source>
        <dbReference type="Pfam" id="PF14493"/>
    </source>
</evidence>
<dbReference type="Pfam" id="PF05970">
    <property type="entry name" value="PIF1"/>
    <property type="match status" value="1"/>
</dbReference>
<dbReference type="Gene3D" id="2.30.30.940">
    <property type="match status" value="1"/>
</dbReference>
<feature type="domain" description="DNA helicase Pif1-like DEAD-box helicase" evidence="1">
    <location>
        <begin position="8"/>
        <end position="224"/>
    </location>
</feature>
<sequence>MNPDPSNTIFQKAVAFVNQTNKHLFLTGKAGTGKTTFLKYIRDNTFKKMAVVAPTGVAAINAGGVTIHSFFQLPFGPFIPSDKEVWGGFGGEMNNRSSLLKNLRLQRAKREVIQELDLLIIDEISMVRADLLDAVDTVMRHVRKQPLIPFGGVQMVYIGDLFQLPPVAKNEEWEILKDHYNSPFFFDAQVLQHVPPLFIELKKIYRQKDNVFINILNNIRNNCCTTEDLEVLHQHYNPDFAPTKKDNYITLCSHNYKADEINQRELEKLPGKLYSYNAKVTGEFYERSYPVEKQLQLKQGAQIMFIKNDKGEVRKFYNGKIGIVTKIERESIFVAFPNEEGELEIEQEKWQNVRYNYNSEKDTLEEEELGTFTQYPIRLAWAITIHKSQGLTFEKAIIDAGASFAPGQVYVSLSRLTSLQGLVLKSRILPGCISTDSRVIDFVKQELEEDALQQTLEQQQKVYIRLSLMQSFDWEKIDDNIQTHLESYEDRQIPDKDKCIQWCGELAKATSEQKDVAYKFKKQLEYLFLTAEEDGYKKLHERTEAGTNYFLTELTKTYNSIKGHIDEVKNKKNVKKYVKDLQDLLVLLNRKKQQLQQGLQLSAALKNSTKLNELLQLVAQNKRAFPAQMPEEIKPHSLKPEKGESGRISLQMFKQGKSIEDISVARGMSQGTIESHLATFVATGEVDILDLVDNLILEKLLGLMEAAPDLPASAIKEKAGKEVSYSDIRAVRNYRERIKKELAKP</sequence>
<dbReference type="CDD" id="cd18809">
    <property type="entry name" value="SF1_C_RecD"/>
    <property type="match status" value="1"/>
</dbReference>
<dbReference type="Gene3D" id="3.40.50.300">
    <property type="entry name" value="P-loop containing nucleotide triphosphate hydrolases"/>
    <property type="match status" value="1"/>
</dbReference>
<gene>
    <name evidence="3" type="ORF">SAE01_45610</name>
</gene>
<dbReference type="Proteomes" id="UP000321513">
    <property type="component" value="Unassembled WGS sequence"/>
</dbReference>
<dbReference type="InterPro" id="IPR029491">
    <property type="entry name" value="Helicase_HTH"/>
</dbReference>
<keyword evidence="3" id="KW-0378">Hydrolase</keyword>
<organism evidence="3 4">
    <name type="scientific">Segetibacter aerophilus</name>
    <dbReference type="NCBI Taxonomy" id="670293"/>
    <lineage>
        <taxon>Bacteria</taxon>
        <taxon>Pseudomonadati</taxon>
        <taxon>Bacteroidota</taxon>
        <taxon>Chitinophagia</taxon>
        <taxon>Chitinophagales</taxon>
        <taxon>Chitinophagaceae</taxon>
        <taxon>Segetibacter</taxon>
    </lineage>
</organism>
<dbReference type="Pfam" id="PF14493">
    <property type="entry name" value="HTH_40"/>
    <property type="match status" value="1"/>
</dbReference>
<dbReference type="OrthoDB" id="9763659at2"/>
<accession>A0A512BJL3</accession>
<dbReference type="InterPro" id="IPR051055">
    <property type="entry name" value="PIF1_helicase"/>
</dbReference>
<keyword evidence="3" id="KW-0547">Nucleotide-binding</keyword>
<keyword evidence="4" id="KW-1185">Reference proteome</keyword>
<dbReference type="PANTHER" id="PTHR47642:SF7">
    <property type="entry name" value="ATP-DEPENDENT DNA HELICASE PIF1"/>
    <property type="match status" value="1"/>
</dbReference>
<dbReference type="AlphaFoldDB" id="A0A512BJL3"/>
<dbReference type="InterPro" id="IPR010285">
    <property type="entry name" value="DNA_helicase_pif1-like_DEAD"/>
</dbReference>
<evidence type="ECO:0000313" key="3">
    <source>
        <dbReference type="EMBL" id="GEO12065.1"/>
    </source>
</evidence>
<dbReference type="FunFam" id="3.40.50.300:FF:001498">
    <property type="entry name" value="ATP-dependent DNA helicase"/>
    <property type="match status" value="1"/>
</dbReference>
<feature type="domain" description="Helicase Helix-turn-helix" evidence="2">
    <location>
        <begin position="647"/>
        <end position="732"/>
    </location>
</feature>
<name>A0A512BJL3_9BACT</name>
<dbReference type="InterPro" id="IPR027417">
    <property type="entry name" value="P-loop_NTPase"/>
</dbReference>
<comment type="caution">
    <text evidence="3">The sequence shown here is derived from an EMBL/GenBank/DDBJ whole genome shotgun (WGS) entry which is preliminary data.</text>
</comment>
<dbReference type="GO" id="GO:0006281">
    <property type="term" value="P:DNA repair"/>
    <property type="evidence" value="ECO:0007669"/>
    <property type="project" value="InterPro"/>
</dbReference>
<dbReference type="GO" id="GO:0003678">
    <property type="term" value="F:DNA helicase activity"/>
    <property type="evidence" value="ECO:0007669"/>
    <property type="project" value="InterPro"/>
</dbReference>
<evidence type="ECO:0000259" key="1">
    <source>
        <dbReference type="Pfam" id="PF05970"/>
    </source>
</evidence>
<evidence type="ECO:0000313" key="4">
    <source>
        <dbReference type="Proteomes" id="UP000321513"/>
    </source>
</evidence>
<dbReference type="EMBL" id="BJYT01000038">
    <property type="protein sequence ID" value="GEO12065.1"/>
    <property type="molecule type" value="Genomic_DNA"/>
</dbReference>
<protein>
    <submittedName>
        <fullName evidence="3">Helicase</fullName>
    </submittedName>
</protein>
<proteinExistence type="predicted"/>
<dbReference type="RefSeq" id="WP_147206194.1">
    <property type="nucleotide sequence ID" value="NZ_BJYT01000038.1"/>
</dbReference>
<dbReference type="SUPFAM" id="SSF52540">
    <property type="entry name" value="P-loop containing nucleoside triphosphate hydrolases"/>
    <property type="match status" value="2"/>
</dbReference>
<keyword evidence="3" id="KW-0067">ATP-binding</keyword>
<dbReference type="PANTHER" id="PTHR47642">
    <property type="entry name" value="ATP-DEPENDENT DNA HELICASE"/>
    <property type="match status" value="1"/>
</dbReference>
<dbReference type="GO" id="GO:0000723">
    <property type="term" value="P:telomere maintenance"/>
    <property type="evidence" value="ECO:0007669"/>
    <property type="project" value="InterPro"/>
</dbReference>
<keyword evidence="3" id="KW-0347">Helicase</keyword>
<reference evidence="3 4" key="1">
    <citation type="submission" date="2019-07" db="EMBL/GenBank/DDBJ databases">
        <title>Whole genome shotgun sequence of Segetibacter aerophilus NBRC 106135.</title>
        <authorList>
            <person name="Hosoyama A."/>
            <person name="Uohara A."/>
            <person name="Ohji S."/>
            <person name="Ichikawa N."/>
        </authorList>
    </citation>
    <scope>NUCLEOTIDE SEQUENCE [LARGE SCALE GENOMIC DNA]</scope>
    <source>
        <strain evidence="3 4">NBRC 106135</strain>
    </source>
</reference>